<feature type="binding site" evidence="3">
    <location>
        <position position="67"/>
    </location>
    <ligand>
        <name>FAD</name>
        <dbReference type="ChEBI" id="CHEBI:57692"/>
    </ligand>
</feature>
<organism evidence="5">
    <name type="scientific">Pedobacter sp. KACC 23697</name>
    <dbReference type="NCBI Taxonomy" id="3149230"/>
    <lineage>
        <taxon>Bacteria</taxon>
        <taxon>Pseudomonadati</taxon>
        <taxon>Bacteroidota</taxon>
        <taxon>Sphingobacteriia</taxon>
        <taxon>Sphingobacteriales</taxon>
        <taxon>Sphingobacteriaceae</taxon>
        <taxon>Pedobacter</taxon>
    </lineage>
</organism>
<feature type="domain" description="Cryptochrome/DNA photolyase FAD-binding" evidence="4">
    <location>
        <begin position="67"/>
        <end position="188"/>
    </location>
</feature>
<dbReference type="Pfam" id="PF03441">
    <property type="entry name" value="FAD_binding_7"/>
    <property type="match status" value="1"/>
</dbReference>
<evidence type="ECO:0000256" key="1">
    <source>
        <dbReference type="ARBA" id="ARBA00022630"/>
    </source>
</evidence>
<dbReference type="InterPro" id="IPR002081">
    <property type="entry name" value="Cryptochrome/DNA_photolyase_1"/>
</dbReference>
<dbReference type="GO" id="GO:0003904">
    <property type="term" value="F:deoxyribodipyrimidine photo-lyase activity"/>
    <property type="evidence" value="ECO:0007669"/>
    <property type="project" value="TreeGrafter"/>
</dbReference>
<name>A0AAU7K0E8_9SPHI</name>
<dbReference type="GO" id="GO:0032922">
    <property type="term" value="P:circadian regulation of gene expression"/>
    <property type="evidence" value="ECO:0007669"/>
    <property type="project" value="TreeGrafter"/>
</dbReference>
<sequence>MEFTTDYNIILSKMKNLDVVQYAKTRNFINGAVSYLSPYISRGVISLKQIQQQIINRGFGLNTSEKFLQELAWREYYQRIWQEKKDLIWQDMGKPQENVTDYQMITSVFEAKTGITAIDKGINTLYQTGYMHNHIRMYVASMVCNIGKTHWKQPATWLYYHLLDGDLASNNASWQWVSGAFASKKYYCNQENINKYTLGNQQGTFLDNSYEVLPLISIPAVLKHRTCLQLKTVLPETAIPSIDVSKPTLIYNSYNLDPLWRKNDNANRILLLEPGHFLKYPVHKNVIDFIISLANNIPGIQIFTGELSELKSLYKDSDFPSDNIFISKDHPAYTYYTGIKDDYEWMFPEVTGAFPSFFKYWKMCRPYLEKAMNQ</sequence>
<evidence type="ECO:0000259" key="4">
    <source>
        <dbReference type="Pfam" id="PF03441"/>
    </source>
</evidence>
<gene>
    <name evidence="5" type="ORF">ABEG20_10980</name>
</gene>
<feature type="binding site" evidence="3">
    <location>
        <begin position="164"/>
        <end position="166"/>
    </location>
    <ligand>
        <name>FAD</name>
        <dbReference type="ChEBI" id="CHEBI:57692"/>
    </ligand>
</feature>
<accession>A0AAU7K0E8</accession>
<dbReference type="Gene3D" id="1.25.40.80">
    <property type="match status" value="1"/>
</dbReference>
<dbReference type="GO" id="GO:0005737">
    <property type="term" value="C:cytoplasm"/>
    <property type="evidence" value="ECO:0007669"/>
    <property type="project" value="TreeGrafter"/>
</dbReference>
<evidence type="ECO:0000256" key="3">
    <source>
        <dbReference type="PIRSR" id="PIRSR602081-1"/>
    </source>
</evidence>
<dbReference type="PANTHER" id="PTHR11455">
    <property type="entry name" value="CRYPTOCHROME"/>
    <property type="match status" value="1"/>
</dbReference>
<protein>
    <submittedName>
        <fullName evidence="5">FAD-binding domain-containing protein</fullName>
    </submittedName>
</protein>
<dbReference type="InterPro" id="IPR005101">
    <property type="entry name" value="Cryptochr/Photolyase_FAD-bd"/>
</dbReference>
<evidence type="ECO:0000313" key="5">
    <source>
        <dbReference type="EMBL" id="XBO45814.1"/>
    </source>
</evidence>
<reference evidence="5" key="1">
    <citation type="submission" date="2024-05" db="EMBL/GenBank/DDBJ databases">
        <authorList>
            <person name="Kim S."/>
            <person name="Heo J."/>
            <person name="Choi H."/>
            <person name="Choi Y."/>
            <person name="Kwon S.-W."/>
            <person name="Kim Y."/>
        </authorList>
    </citation>
    <scope>NUCLEOTIDE SEQUENCE</scope>
    <source>
        <strain evidence="5">KACC 23697</strain>
    </source>
</reference>
<feature type="binding site" evidence="3">
    <location>
        <begin position="70"/>
        <end position="77"/>
    </location>
    <ligand>
        <name>FAD</name>
        <dbReference type="ChEBI" id="CHEBI:57692"/>
    </ligand>
</feature>
<dbReference type="Gene3D" id="1.10.579.10">
    <property type="entry name" value="DNA Cyclobutane Dipyrimidine Photolyase, subunit A, domain 3"/>
    <property type="match status" value="1"/>
</dbReference>
<dbReference type="RefSeq" id="WP_406823396.1">
    <property type="nucleotide sequence ID" value="NZ_CP157485.1"/>
</dbReference>
<keyword evidence="1 3" id="KW-0285">Flavoprotein</keyword>
<dbReference type="AlphaFoldDB" id="A0AAU7K0E8"/>
<proteinExistence type="predicted"/>
<comment type="cofactor">
    <cofactor evidence="3">
        <name>FAD</name>
        <dbReference type="ChEBI" id="CHEBI:57692"/>
    </cofactor>
    <text evidence="3">Binds 1 FAD per subunit.</text>
</comment>
<dbReference type="SUPFAM" id="SSF48173">
    <property type="entry name" value="Cryptochrome/photolyase FAD-binding domain"/>
    <property type="match status" value="1"/>
</dbReference>
<dbReference type="GO" id="GO:0071949">
    <property type="term" value="F:FAD binding"/>
    <property type="evidence" value="ECO:0007669"/>
    <property type="project" value="TreeGrafter"/>
</dbReference>
<dbReference type="InterPro" id="IPR036134">
    <property type="entry name" value="Crypto/Photolyase_FAD-like_sf"/>
</dbReference>
<keyword evidence="2 3" id="KW-0274">FAD</keyword>
<dbReference type="EMBL" id="CP157485">
    <property type="protein sequence ID" value="XBO45814.1"/>
    <property type="molecule type" value="Genomic_DNA"/>
</dbReference>
<dbReference type="GO" id="GO:0043153">
    <property type="term" value="P:entrainment of circadian clock by photoperiod"/>
    <property type="evidence" value="ECO:0007669"/>
    <property type="project" value="TreeGrafter"/>
</dbReference>
<dbReference type="GO" id="GO:0003677">
    <property type="term" value="F:DNA binding"/>
    <property type="evidence" value="ECO:0007669"/>
    <property type="project" value="TreeGrafter"/>
</dbReference>
<evidence type="ECO:0000256" key="2">
    <source>
        <dbReference type="ARBA" id="ARBA00022827"/>
    </source>
</evidence>
<feature type="binding site" evidence="3">
    <location>
        <position position="22"/>
    </location>
    <ligand>
        <name>FAD</name>
        <dbReference type="ChEBI" id="CHEBI:57692"/>
    </ligand>
</feature>
<dbReference type="PANTHER" id="PTHR11455:SF18">
    <property type="entry name" value="SI:CH1073-390K14.1"/>
    <property type="match status" value="1"/>
</dbReference>